<feature type="domain" description="Peptidase S54 rhomboid" evidence="6">
    <location>
        <begin position="58"/>
        <end position="188"/>
    </location>
</feature>
<dbReference type="AlphaFoldDB" id="A0A097QWG6"/>
<dbReference type="RefSeq" id="WP_050003783.1">
    <property type="nucleotide sequence ID" value="NZ_CP008887.1"/>
</dbReference>
<keyword evidence="4 5" id="KW-0472">Membrane</keyword>
<protein>
    <submittedName>
        <fullName evidence="7">Peptidase</fullName>
    </submittedName>
</protein>
<dbReference type="EMBL" id="CP008887">
    <property type="protein sequence ID" value="AIU70827.1"/>
    <property type="molecule type" value="Genomic_DNA"/>
</dbReference>
<accession>A0A097QWG6</accession>
<evidence type="ECO:0000256" key="1">
    <source>
        <dbReference type="ARBA" id="ARBA00004141"/>
    </source>
</evidence>
<dbReference type="HOGENOM" id="CLU_055068_3_0_2"/>
<dbReference type="InterPro" id="IPR050925">
    <property type="entry name" value="Rhomboid_protease_S54"/>
</dbReference>
<evidence type="ECO:0000259" key="6">
    <source>
        <dbReference type="Pfam" id="PF01694"/>
    </source>
</evidence>
<gene>
    <name evidence="7" type="ORF">TEU_11055</name>
</gene>
<keyword evidence="2 5" id="KW-0812">Transmembrane</keyword>
<comment type="subcellular location">
    <subcellularLocation>
        <location evidence="1">Membrane</location>
        <topology evidence="1">Multi-pass membrane protein</topology>
    </subcellularLocation>
</comment>
<evidence type="ECO:0000256" key="4">
    <source>
        <dbReference type="ARBA" id="ARBA00023136"/>
    </source>
</evidence>
<dbReference type="GeneID" id="25153967"/>
<dbReference type="GO" id="GO:0004252">
    <property type="term" value="F:serine-type endopeptidase activity"/>
    <property type="evidence" value="ECO:0007669"/>
    <property type="project" value="InterPro"/>
</dbReference>
<evidence type="ECO:0000256" key="2">
    <source>
        <dbReference type="ARBA" id="ARBA00022692"/>
    </source>
</evidence>
<evidence type="ECO:0000256" key="3">
    <source>
        <dbReference type="ARBA" id="ARBA00022989"/>
    </source>
</evidence>
<dbReference type="Proteomes" id="UP000029980">
    <property type="component" value="Chromosome"/>
</dbReference>
<feature type="transmembrane region" description="Helical" evidence="5">
    <location>
        <begin position="66"/>
        <end position="86"/>
    </location>
</feature>
<dbReference type="PANTHER" id="PTHR43731">
    <property type="entry name" value="RHOMBOID PROTEASE"/>
    <property type="match status" value="1"/>
</dbReference>
<feature type="transmembrane region" description="Helical" evidence="5">
    <location>
        <begin position="12"/>
        <end position="30"/>
    </location>
</feature>
<reference evidence="7 8" key="1">
    <citation type="journal article" date="2015" name="Int. J. Syst. Evol. Microbiol.">
        <title>Thermococcus eurythermalis sp. nov., a conditional piezophilic hyperthermophilic archaeon with a wide temperature range isolated from an oil-immersed chimney in the Guaymas Basin.</title>
        <authorList>
            <person name="Zhao W."/>
            <person name="Zeng X."/>
            <person name="Xiao X."/>
        </authorList>
    </citation>
    <scope>NUCLEOTIDE SEQUENCE [LARGE SCALE GENOMIC DNA]</scope>
    <source>
        <strain evidence="7 8">A501</strain>
    </source>
</reference>
<keyword evidence="8" id="KW-1185">Reference proteome</keyword>
<feature type="transmembrane region" description="Helical" evidence="5">
    <location>
        <begin position="98"/>
        <end position="116"/>
    </location>
</feature>
<dbReference type="Gene3D" id="1.20.1540.10">
    <property type="entry name" value="Rhomboid-like"/>
    <property type="match status" value="1"/>
</dbReference>
<name>A0A097QWG6_9EURY</name>
<feature type="transmembrane region" description="Helical" evidence="5">
    <location>
        <begin position="171"/>
        <end position="188"/>
    </location>
</feature>
<organism evidence="7 8">
    <name type="scientific">Thermococcus eurythermalis</name>
    <dbReference type="NCBI Taxonomy" id="1505907"/>
    <lineage>
        <taxon>Archaea</taxon>
        <taxon>Methanobacteriati</taxon>
        <taxon>Methanobacteriota</taxon>
        <taxon>Thermococci</taxon>
        <taxon>Thermococcales</taxon>
        <taxon>Thermococcaceae</taxon>
        <taxon>Thermococcus</taxon>
    </lineage>
</organism>
<evidence type="ECO:0000256" key="5">
    <source>
        <dbReference type="SAM" id="Phobius"/>
    </source>
</evidence>
<dbReference type="STRING" id="1505907.TEU_11055"/>
<keyword evidence="3 5" id="KW-1133">Transmembrane helix</keyword>
<feature type="transmembrane region" description="Helical" evidence="5">
    <location>
        <begin position="150"/>
        <end position="165"/>
    </location>
</feature>
<evidence type="ECO:0000313" key="7">
    <source>
        <dbReference type="EMBL" id="AIU70827.1"/>
    </source>
</evidence>
<proteinExistence type="predicted"/>
<dbReference type="InterPro" id="IPR022764">
    <property type="entry name" value="Peptidase_S54_rhomboid_dom"/>
</dbReference>
<dbReference type="GO" id="GO:0016020">
    <property type="term" value="C:membrane"/>
    <property type="evidence" value="ECO:0007669"/>
    <property type="project" value="UniProtKB-SubCell"/>
</dbReference>
<evidence type="ECO:0000313" key="8">
    <source>
        <dbReference type="Proteomes" id="UP000029980"/>
    </source>
</evidence>
<dbReference type="InterPro" id="IPR035952">
    <property type="entry name" value="Rhomboid-like_sf"/>
</dbReference>
<feature type="transmembrane region" description="Helical" evidence="5">
    <location>
        <begin position="122"/>
        <end position="143"/>
    </location>
</feature>
<dbReference type="SUPFAM" id="SSF144091">
    <property type="entry name" value="Rhomboid-like"/>
    <property type="match status" value="1"/>
</dbReference>
<dbReference type="PANTHER" id="PTHR43731:SF26">
    <property type="entry name" value="RHOMBOID-LIKE PROTEIN 10, CHLOROPLASTIC"/>
    <property type="match status" value="1"/>
</dbReference>
<sequence>MSLEHYLHRYGRATFTLFLINVAVYAVEAVMSKNPFWISGDVLATLGQWNYAVLHLGAWWQPFTAMFVHVNIIHVLFNAYFLLSLGSQLERLIGPKRVVIVYIVSGLTGNLLTLFLTPPNLVSAGASGALFGIAGTLIAITGVIGGNMQLALLNAFVLFLVNSILPRVNAIAHFGGMVVGILMGYYYGKAIKRRLTWAYTYDYY</sequence>
<dbReference type="KEGG" id="teu:TEU_11055"/>
<dbReference type="Pfam" id="PF01694">
    <property type="entry name" value="Rhomboid"/>
    <property type="match status" value="1"/>
</dbReference>
<dbReference type="OrthoDB" id="26567at2157"/>